<reference evidence="4" key="3">
    <citation type="journal article" date="2024" name="Int. J. Antimicrob. Agents">
        <title>Identification of a novel Providencia species showing multi-drug-resistant in three patients with hospital-acquired infection.</title>
        <authorList>
            <person name="Yang W."/>
            <person name="Chen J."/>
            <person name="Yang F."/>
            <person name="Ji P."/>
            <person name="Shen S."/>
            <person name="Yin D."/>
            <person name="Hu F."/>
        </authorList>
    </citation>
    <scope>NUCLEOTIDE SEQUENCE</scope>
    <source>
        <strain evidence="4">CRE-138-0111</strain>
    </source>
</reference>
<dbReference type="InterPro" id="IPR005674">
    <property type="entry name" value="CocE/Ser_esterase"/>
</dbReference>
<dbReference type="InterPro" id="IPR008979">
    <property type="entry name" value="Galactose-bd-like_sf"/>
</dbReference>
<dbReference type="GO" id="GO:0008239">
    <property type="term" value="F:dipeptidyl-peptidase activity"/>
    <property type="evidence" value="ECO:0007669"/>
    <property type="project" value="InterPro"/>
</dbReference>
<evidence type="ECO:0000313" key="6">
    <source>
        <dbReference type="Proteomes" id="UP001176478"/>
    </source>
</evidence>
<reference evidence="3" key="1">
    <citation type="submission" date="2023-03" db="EMBL/GenBank/DDBJ databases">
        <title>a new species belonging to Providencia genus.</title>
        <authorList>
            <person name="Yang W."/>
            <person name="Hu F."/>
            <person name="Shen S."/>
            <person name="Ding L."/>
            <person name="Yin D."/>
        </authorList>
    </citation>
    <scope>NUCLEOTIDE SEQUENCE</scope>
    <source>
        <strain evidence="3">CRE-3FA-0001</strain>
    </source>
</reference>
<dbReference type="AlphaFoldDB" id="A0AA42FHF1"/>
<reference evidence="4" key="2">
    <citation type="submission" date="2023-07" db="EMBL/GenBank/DDBJ databases">
        <authorList>
            <person name="Yang W."/>
            <person name="Chen J."/>
            <person name="Ji P."/>
            <person name="Hu F."/>
        </authorList>
    </citation>
    <scope>NUCLEOTIDE SEQUENCE</scope>
    <source>
        <strain evidence="4">CRE-138-0111</strain>
    </source>
</reference>
<evidence type="ECO:0000313" key="3">
    <source>
        <dbReference type="EMBL" id="MDG4696627.1"/>
    </source>
</evidence>
<feature type="domain" description="Xaa-Pro dipeptidyl-peptidase C-terminal" evidence="2">
    <location>
        <begin position="321"/>
        <end position="597"/>
    </location>
</feature>
<protein>
    <submittedName>
        <fullName evidence="3">CocE/NonD family hydrolase</fullName>
    </submittedName>
</protein>
<evidence type="ECO:0000313" key="4">
    <source>
        <dbReference type="EMBL" id="MDO7855088.1"/>
    </source>
</evidence>
<dbReference type="Proteomes" id="UP001156701">
    <property type="component" value="Unassembled WGS sequence"/>
</dbReference>
<dbReference type="SUPFAM" id="SSF49785">
    <property type="entry name" value="Galactose-binding domain-like"/>
    <property type="match status" value="1"/>
</dbReference>
<dbReference type="InterPro" id="IPR000383">
    <property type="entry name" value="Xaa-Pro-like_dom"/>
</dbReference>
<keyword evidence="1 3" id="KW-0378">Hydrolase</keyword>
<proteinExistence type="predicted"/>
<keyword evidence="6" id="KW-1185">Reference proteome</keyword>
<dbReference type="Proteomes" id="UP001176478">
    <property type="component" value="Unassembled WGS sequence"/>
</dbReference>
<dbReference type="PANTHER" id="PTHR43056:SF10">
    <property type="entry name" value="COCE_NOND FAMILY, PUTATIVE (AFU_ORTHOLOGUE AFUA_7G00600)-RELATED"/>
    <property type="match status" value="1"/>
</dbReference>
<comment type="caution">
    <text evidence="3">The sequence shown here is derived from an EMBL/GenBank/DDBJ whole genome shotgun (WGS) entry which is preliminary data.</text>
</comment>
<gene>
    <name evidence="3" type="ORF">P7V44_10295</name>
    <name evidence="4" type="ORF">Q5E86_01600</name>
</gene>
<evidence type="ECO:0000313" key="5">
    <source>
        <dbReference type="Proteomes" id="UP001156701"/>
    </source>
</evidence>
<dbReference type="SMART" id="SM00939">
    <property type="entry name" value="PepX_C"/>
    <property type="match status" value="1"/>
</dbReference>
<organism evidence="3 5">
    <name type="scientific">Providencia huashanensis</name>
    <dbReference type="NCBI Taxonomy" id="3037798"/>
    <lineage>
        <taxon>Bacteria</taxon>
        <taxon>Pseudomonadati</taxon>
        <taxon>Pseudomonadota</taxon>
        <taxon>Gammaproteobacteria</taxon>
        <taxon>Enterobacterales</taxon>
        <taxon>Morganellaceae</taxon>
        <taxon>Providencia</taxon>
    </lineage>
</organism>
<dbReference type="InterPro" id="IPR029058">
    <property type="entry name" value="AB_hydrolase_fold"/>
</dbReference>
<dbReference type="PANTHER" id="PTHR43056">
    <property type="entry name" value="PEPTIDASE S9 PROLYL OLIGOPEPTIDASE"/>
    <property type="match status" value="1"/>
</dbReference>
<dbReference type="RefSeq" id="WP_166686481.1">
    <property type="nucleotide sequence ID" value="NZ_JARRYG010000009.1"/>
</dbReference>
<dbReference type="Gene3D" id="2.60.120.260">
    <property type="entry name" value="Galactose-binding domain-like"/>
    <property type="match status" value="1"/>
</dbReference>
<evidence type="ECO:0000259" key="2">
    <source>
        <dbReference type="SMART" id="SM00939"/>
    </source>
</evidence>
<dbReference type="EMBL" id="JAUQTG010000001">
    <property type="protein sequence ID" value="MDO7855088.1"/>
    <property type="molecule type" value="Genomic_DNA"/>
</dbReference>
<evidence type="ECO:0000256" key="1">
    <source>
        <dbReference type="ARBA" id="ARBA00022801"/>
    </source>
</evidence>
<dbReference type="Gene3D" id="3.40.50.1820">
    <property type="entry name" value="alpha/beta hydrolase"/>
    <property type="match status" value="1"/>
</dbReference>
<name>A0AA42FHF1_9GAMM</name>
<dbReference type="Gene3D" id="1.10.3020.10">
    <property type="entry name" value="alpha-amino acid ester hydrolase ( Helical cap domain)"/>
    <property type="match status" value="1"/>
</dbReference>
<accession>A0AA42FHF1</accession>
<dbReference type="Pfam" id="PF08530">
    <property type="entry name" value="PepX_C"/>
    <property type="match status" value="1"/>
</dbReference>
<dbReference type="NCBIfam" id="TIGR00976">
    <property type="entry name" value="CocE_NonD"/>
    <property type="match status" value="1"/>
</dbReference>
<sequence>MKNYRVTMRDGITLSTDVYFPQGKLSAAYPVIIERTPYDKTAPSRSEKTASGHQITRQEMAQYFVNHGFIVIFQDCRGRYDSEGVFTKYINEAEDGFDTLQWIMEQPWSNKKIGSMGLSYAAHTQLAMACLNPPGLLTMVLDSGGFANAFQCGIRQGGAFELKQATWAFKQAKLSPLAQQSAKIAAALEQENIHDWFAAMPWHQGHTLLKHVPEYESYLFEQWEEECFTDYWQKIGIYAEGYYDQIPDIPVLFMSSWYDAYVSSTLDNYRAFVTKKQSPQKLIMGPWLHGDRNITHSGDVEFGDIATFDRNVSEDWLSCRLSWFQEHLQGNTTDCPHEDVTIFMMGGGSGKRNTNGRLEHGGQWLTHHQWPLPNIKPTAFYLWPDNSLRHEKYSETVTLSYCYDPKHPVPTIGGALTSGQPIFWGGAFDQRELPQFFGSKGNNLPLASRSDVLVFETEELQEEVCLAGDIEVSLWISSDALDTDFTAKLIDVYPPSDDYPQGYAMNITDGIIRCRFRNGYEQKQLLIPEQIVEVKIKPFACANRFTKGHRIRLDISSSNFPKYDFNTNTGEMIAGDRKLQVARNNIHISSEHPSKIVLPVIKPR</sequence>
<dbReference type="EMBL" id="JARRYG010000009">
    <property type="protein sequence ID" value="MDG4696627.1"/>
    <property type="molecule type" value="Genomic_DNA"/>
</dbReference>
<dbReference type="InterPro" id="IPR013736">
    <property type="entry name" value="Xaa-Pro_dipept_C"/>
</dbReference>
<dbReference type="Pfam" id="PF02129">
    <property type="entry name" value="Peptidase_S15"/>
    <property type="match status" value="1"/>
</dbReference>
<dbReference type="SUPFAM" id="SSF53474">
    <property type="entry name" value="alpha/beta-Hydrolases"/>
    <property type="match status" value="1"/>
</dbReference>
<dbReference type="InterPro" id="IPR050585">
    <property type="entry name" value="Xaa-Pro_dipeptidyl-ppase/CocE"/>
</dbReference>